<dbReference type="AlphaFoldDB" id="A0A934Q6B9"/>
<comment type="caution">
    <text evidence="3">The sequence shown here is derived from an EMBL/GenBank/DDBJ whole genome shotgun (WGS) entry which is preliminary data.</text>
</comment>
<proteinExistence type="predicted"/>
<dbReference type="Proteomes" id="UP000608530">
    <property type="component" value="Unassembled WGS sequence"/>
</dbReference>
<reference evidence="3" key="1">
    <citation type="submission" date="2020-12" db="EMBL/GenBank/DDBJ databases">
        <title>Leucobacter sp. CAS1, isolated from Chromium sludge.</title>
        <authorList>
            <person name="Xu Z."/>
        </authorList>
    </citation>
    <scope>NUCLEOTIDE SEQUENCE</scope>
    <source>
        <strain evidence="3">CSA1</strain>
    </source>
</reference>
<evidence type="ECO:0000313" key="3">
    <source>
        <dbReference type="EMBL" id="MBK0419160.1"/>
    </source>
</evidence>
<dbReference type="EMBL" id="JAEHOH010000011">
    <property type="protein sequence ID" value="MBK0419160.1"/>
    <property type="molecule type" value="Genomic_DNA"/>
</dbReference>
<dbReference type="Gene3D" id="3.40.50.300">
    <property type="entry name" value="P-loop containing nucleotide triphosphate hydrolases"/>
    <property type="match status" value="1"/>
</dbReference>
<feature type="region of interest" description="Disordered" evidence="1">
    <location>
        <begin position="30"/>
        <end position="57"/>
    </location>
</feature>
<name>A0A934Q6B9_9MICO</name>
<dbReference type="GO" id="GO:0006260">
    <property type="term" value="P:DNA replication"/>
    <property type="evidence" value="ECO:0007669"/>
    <property type="project" value="InterPro"/>
</dbReference>
<feature type="compositionally biased region" description="Polar residues" evidence="1">
    <location>
        <begin position="30"/>
        <end position="42"/>
    </location>
</feature>
<evidence type="ECO:0000313" key="4">
    <source>
        <dbReference type="Proteomes" id="UP000608530"/>
    </source>
</evidence>
<keyword evidence="4" id="KW-1185">Reference proteome</keyword>
<dbReference type="InterPro" id="IPR007694">
    <property type="entry name" value="DNA_helicase_DnaB-like_C"/>
</dbReference>
<feature type="domain" description="SF4 helicase" evidence="2">
    <location>
        <begin position="3"/>
        <end position="38"/>
    </location>
</feature>
<dbReference type="GO" id="GO:0005524">
    <property type="term" value="F:ATP binding"/>
    <property type="evidence" value="ECO:0007669"/>
    <property type="project" value="InterPro"/>
</dbReference>
<organism evidence="3 4">
    <name type="scientific">Leucobacter chromiisoli</name>
    <dbReference type="NCBI Taxonomy" id="2796471"/>
    <lineage>
        <taxon>Bacteria</taxon>
        <taxon>Bacillati</taxon>
        <taxon>Actinomycetota</taxon>
        <taxon>Actinomycetes</taxon>
        <taxon>Micrococcales</taxon>
        <taxon>Microbacteriaceae</taxon>
        <taxon>Leucobacter</taxon>
    </lineage>
</organism>
<evidence type="ECO:0000256" key="1">
    <source>
        <dbReference type="SAM" id="MobiDB-lite"/>
    </source>
</evidence>
<sequence length="79" mass="8870">MHEMVGEIARQLKTLAREPNCPVIMLSQRQSVNTTRRPQETASPARRPRETRAADGSTVCASRSRCRSIHRPPCRCTAP</sequence>
<accession>A0A934Q6B9</accession>
<dbReference type="InterPro" id="IPR027417">
    <property type="entry name" value="P-loop_NTPase"/>
</dbReference>
<evidence type="ECO:0000259" key="2">
    <source>
        <dbReference type="Pfam" id="PF03796"/>
    </source>
</evidence>
<gene>
    <name evidence="3" type="ORF">JD276_08955</name>
</gene>
<protein>
    <recommendedName>
        <fullName evidence="2">SF4 helicase domain-containing protein</fullName>
    </recommendedName>
</protein>
<dbReference type="GO" id="GO:0003678">
    <property type="term" value="F:DNA helicase activity"/>
    <property type="evidence" value="ECO:0007669"/>
    <property type="project" value="InterPro"/>
</dbReference>
<dbReference type="Pfam" id="PF03796">
    <property type="entry name" value="DnaB_C"/>
    <property type="match status" value="1"/>
</dbReference>